<protein>
    <submittedName>
        <fullName evidence="1">Protein 4.1 homolog</fullName>
    </submittedName>
</protein>
<dbReference type="AlphaFoldDB" id="A0A4C1T365"/>
<proteinExistence type="predicted"/>
<comment type="caution">
    <text evidence="1">The sequence shown here is derived from an EMBL/GenBank/DDBJ whole genome shotgun (WGS) entry which is preliminary data.</text>
</comment>
<organism evidence="1 2">
    <name type="scientific">Eumeta variegata</name>
    <name type="common">Bagworm moth</name>
    <name type="synonym">Eumeta japonica</name>
    <dbReference type="NCBI Taxonomy" id="151549"/>
    <lineage>
        <taxon>Eukaryota</taxon>
        <taxon>Metazoa</taxon>
        <taxon>Ecdysozoa</taxon>
        <taxon>Arthropoda</taxon>
        <taxon>Hexapoda</taxon>
        <taxon>Insecta</taxon>
        <taxon>Pterygota</taxon>
        <taxon>Neoptera</taxon>
        <taxon>Endopterygota</taxon>
        <taxon>Lepidoptera</taxon>
        <taxon>Glossata</taxon>
        <taxon>Ditrysia</taxon>
        <taxon>Tineoidea</taxon>
        <taxon>Psychidae</taxon>
        <taxon>Oiketicinae</taxon>
        <taxon>Eumeta</taxon>
    </lineage>
</organism>
<gene>
    <name evidence="1" type="primary">cora</name>
    <name evidence="1" type="ORF">EVAR_74031_1</name>
</gene>
<evidence type="ECO:0000313" key="2">
    <source>
        <dbReference type="Proteomes" id="UP000299102"/>
    </source>
</evidence>
<keyword evidence="2" id="KW-1185">Reference proteome</keyword>
<evidence type="ECO:0000313" key="1">
    <source>
        <dbReference type="EMBL" id="GBP08584.1"/>
    </source>
</evidence>
<sequence>MVITGKIDPKTKKIDAENGFVEHSAGILDPASGHIDTNMAKLIRKGTLTITSSSTGKKKHIKVTLILKQVDSSTGSLDPVTGLIDSKYGIIDPKKATLAALNPKTGKKETYQGKVDPLTGDIHLINGVADPKTGRLDNSLGQIISVSPNGEPVKVTVITSRIDPRTNTVLAESGSVDHSTGTYDPTTGVIDSKYGLLDFKNGTVSTLNPITGKQETFKVTMTQNWLEKKKLFRALLDPKTGHIHLLNGVTDPRTGRMDKLFGAEYVSLAPQEEVIKVTVITAKFDPKSKKINTDKGG</sequence>
<accession>A0A4C1T365</accession>
<name>A0A4C1T365_EUMVA</name>
<reference evidence="1 2" key="1">
    <citation type="journal article" date="2019" name="Commun. Biol.">
        <title>The bagworm genome reveals a unique fibroin gene that provides high tensile strength.</title>
        <authorList>
            <person name="Kono N."/>
            <person name="Nakamura H."/>
            <person name="Ohtoshi R."/>
            <person name="Tomita M."/>
            <person name="Numata K."/>
            <person name="Arakawa K."/>
        </authorList>
    </citation>
    <scope>NUCLEOTIDE SEQUENCE [LARGE SCALE GENOMIC DNA]</scope>
</reference>
<dbReference type="Proteomes" id="UP000299102">
    <property type="component" value="Unassembled WGS sequence"/>
</dbReference>
<dbReference type="STRING" id="151549.A0A4C1T365"/>
<dbReference type="EMBL" id="BGZK01008485">
    <property type="protein sequence ID" value="GBP08584.1"/>
    <property type="molecule type" value="Genomic_DNA"/>
</dbReference>
<dbReference type="OrthoDB" id="6589456at2759"/>